<dbReference type="EMBL" id="MU006729">
    <property type="protein sequence ID" value="KAF2624741.1"/>
    <property type="molecule type" value="Genomic_DNA"/>
</dbReference>
<evidence type="ECO:0000313" key="2">
    <source>
        <dbReference type="Proteomes" id="UP000799754"/>
    </source>
</evidence>
<sequence length="366" mass="41008">MPIHCIEELRHYLICLYYDEAVYDYLAALQGNITASLAGAPQKLIIADYTLKTSGVAYYHNVPTELDVSGFTEHLLQKIEDDLSGLEWADEVYGCITSVQGDLNSDVDPTLFSSEDFIITAAGNTLNKCYGPVPALPYEAEECSMPLDCLATMGNYYNEIPWAQERYELSVEQRDFVHGHKLLSKYLPMVAKYGMTMDCVVATVTYHGGLEIEEEYYLDAMEKHAVTSGYVDFPDTFSTEMEQRTGSEVVGSFWYILMSDDILGPGAWSSRVQNVDPKEFMGRLESVDISTVLAEDMKCLHCWNQFGETDVDTVEFRVGEVKLDDNPVKLPCDHGHLIGKTCSMQLIDADDHLCPVRRQDIVATVG</sequence>
<gene>
    <name evidence="1" type="ORF">BU25DRAFT_460912</name>
</gene>
<evidence type="ECO:0000313" key="1">
    <source>
        <dbReference type="EMBL" id="KAF2624741.1"/>
    </source>
</evidence>
<protein>
    <submittedName>
        <fullName evidence="1">Uncharacterized protein</fullName>
    </submittedName>
</protein>
<organism evidence="1 2">
    <name type="scientific">Macroventuria anomochaeta</name>
    <dbReference type="NCBI Taxonomy" id="301207"/>
    <lineage>
        <taxon>Eukaryota</taxon>
        <taxon>Fungi</taxon>
        <taxon>Dikarya</taxon>
        <taxon>Ascomycota</taxon>
        <taxon>Pezizomycotina</taxon>
        <taxon>Dothideomycetes</taxon>
        <taxon>Pleosporomycetidae</taxon>
        <taxon>Pleosporales</taxon>
        <taxon>Pleosporineae</taxon>
        <taxon>Didymellaceae</taxon>
        <taxon>Macroventuria</taxon>
    </lineage>
</organism>
<keyword evidence="2" id="KW-1185">Reference proteome</keyword>
<proteinExistence type="predicted"/>
<accession>A0ACB6RRS0</accession>
<comment type="caution">
    <text evidence="1">The sequence shown here is derived from an EMBL/GenBank/DDBJ whole genome shotgun (WGS) entry which is preliminary data.</text>
</comment>
<dbReference type="Proteomes" id="UP000799754">
    <property type="component" value="Unassembled WGS sequence"/>
</dbReference>
<reference evidence="1" key="1">
    <citation type="journal article" date="2020" name="Stud. Mycol.">
        <title>101 Dothideomycetes genomes: a test case for predicting lifestyles and emergence of pathogens.</title>
        <authorList>
            <person name="Haridas S."/>
            <person name="Albert R."/>
            <person name="Binder M."/>
            <person name="Bloem J."/>
            <person name="Labutti K."/>
            <person name="Salamov A."/>
            <person name="Andreopoulos B."/>
            <person name="Baker S."/>
            <person name="Barry K."/>
            <person name="Bills G."/>
            <person name="Bluhm B."/>
            <person name="Cannon C."/>
            <person name="Castanera R."/>
            <person name="Culley D."/>
            <person name="Daum C."/>
            <person name="Ezra D."/>
            <person name="Gonzalez J."/>
            <person name="Henrissat B."/>
            <person name="Kuo A."/>
            <person name="Liang C."/>
            <person name="Lipzen A."/>
            <person name="Lutzoni F."/>
            <person name="Magnuson J."/>
            <person name="Mondo S."/>
            <person name="Nolan M."/>
            <person name="Ohm R."/>
            <person name="Pangilinan J."/>
            <person name="Park H.-J."/>
            <person name="Ramirez L."/>
            <person name="Alfaro M."/>
            <person name="Sun H."/>
            <person name="Tritt A."/>
            <person name="Yoshinaga Y."/>
            <person name="Zwiers L.-H."/>
            <person name="Turgeon B."/>
            <person name="Goodwin S."/>
            <person name="Spatafora J."/>
            <person name="Crous P."/>
            <person name="Grigoriev I."/>
        </authorList>
    </citation>
    <scope>NUCLEOTIDE SEQUENCE</scope>
    <source>
        <strain evidence="1">CBS 525.71</strain>
    </source>
</reference>
<name>A0ACB6RRS0_9PLEO</name>